<dbReference type="PROSITE" id="PS00098">
    <property type="entry name" value="THIOLASE_1"/>
    <property type="match status" value="1"/>
</dbReference>
<dbReference type="InterPro" id="IPR020617">
    <property type="entry name" value="Thiolase_C"/>
</dbReference>
<evidence type="ECO:0000256" key="4">
    <source>
        <dbReference type="ARBA" id="ARBA00023315"/>
    </source>
</evidence>
<evidence type="ECO:0000259" key="9">
    <source>
        <dbReference type="Pfam" id="PF02803"/>
    </source>
</evidence>
<dbReference type="InterPro" id="IPR016039">
    <property type="entry name" value="Thiolase-like"/>
</dbReference>
<evidence type="ECO:0000313" key="10">
    <source>
        <dbReference type="EMBL" id="KXN67780.1"/>
    </source>
</evidence>
<dbReference type="EMBL" id="KQ964613">
    <property type="protein sequence ID" value="KXN67780.1"/>
    <property type="molecule type" value="Genomic_DNA"/>
</dbReference>
<dbReference type="SUPFAM" id="SSF53901">
    <property type="entry name" value="Thiolase-like"/>
    <property type="match status" value="2"/>
</dbReference>
<dbReference type="PANTHER" id="PTHR18919">
    <property type="entry name" value="ACETYL-COA C-ACYLTRANSFERASE"/>
    <property type="match status" value="1"/>
</dbReference>
<protein>
    <recommendedName>
        <fullName evidence="2">acetyl-CoA C-acetyltransferase</fullName>
        <ecNumber evidence="2">2.3.1.9</ecNumber>
    </recommendedName>
</protein>
<organism evidence="10 11">
    <name type="scientific">Conidiobolus coronatus (strain ATCC 28846 / CBS 209.66 / NRRL 28638)</name>
    <name type="common">Delacroixia coronata</name>
    <dbReference type="NCBI Taxonomy" id="796925"/>
    <lineage>
        <taxon>Eukaryota</taxon>
        <taxon>Fungi</taxon>
        <taxon>Fungi incertae sedis</taxon>
        <taxon>Zoopagomycota</taxon>
        <taxon>Entomophthoromycotina</taxon>
        <taxon>Entomophthoromycetes</taxon>
        <taxon>Entomophthorales</taxon>
        <taxon>Ancylistaceae</taxon>
        <taxon>Conidiobolus</taxon>
    </lineage>
</organism>
<dbReference type="OMA" id="ICPSIAI"/>
<sequence length="396" mass="41240">MTQQSAYIVSIARTPIGSFSGSLANLTAIDLGAKAVEGALQRAGIAPEEVEEIYFGNVLSANLGQNPARQIALKAKLPQSVSATTVNKVCASGLKAVEFGAKSIMLGLADVVVVGGTESMTNTPHYLPSARGGIRYGDSTIVEGIARDGLLDAYDKIAMGIFADETAEENSITREQQDEFAINSYQRAIDATNAGLLKDEIIPVEVPQGRKLPPVVVEKDEEIGKFNPEKLKKLNAAFTANGTVTAGNASSINDGAAALVLVSQAKYEQLKLQGSAFKIVSFADGAHQPQRFTTAPSIAVPKALTRAGLDASQIDFYEINEAFSAVALANSKILNLNQDKVNVFGGAVGIGHPLGCSGARILVTLCNVLNKKGGKYGCAAVCNGGGGASSLIVEKI</sequence>
<dbReference type="EC" id="2.3.1.9" evidence="2"/>
<dbReference type="Pfam" id="PF00108">
    <property type="entry name" value="Thiolase_N"/>
    <property type="match status" value="1"/>
</dbReference>
<dbReference type="OrthoDB" id="5404651at2759"/>
<dbReference type="Gene3D" id="3.40.47.10">
    <property type="match status" value="1"/>
</dbReference>
<evidence type="ECO:0000256" key="7">
    <source>
        <dbReference type="RuleBase" id="RU003557"/>
    </source>
</evidence>
<dbReference type="GO" id="GO:0003985">
    <property type="term" value="F:acetyl-CoA C-acetyltransferase activity"/>
    <property type="evidence" value="ECO:0007669"/>
    <property type="project" value="UniProtKB-EC"/>
</dbReference>
<dbReference type="InterPro" id="IPR002155">
    <property type="entry name" value="Thiolase"/>
</dbReference>
<evidence type="ECO:0000256" key="1">
    <source>
        <dbReference type="ARBA" id="ARBA00010982"/>
    </source>
</evidence>
<evidence type="ECO:0000256" key="6">
    <source>
        <dbReference type="PIRSR" id="PIRSR000429-1"/>
    </source>
</evidence>
<dbReference type="Proteomes" id="UP000070444">
    <property type="component" value="Unassembled WGS sequence"/>
</dbReference>
<comment type="pathway">
    <text evidence="5">Metabolic intermediate biosynthesis; (R)-mevalonate biosynthesis; (R)-mevalonate from acetyl-CoA: step 1/3.</text>
</comment>
<dbReference type="PANTHER" id="PTHR18919:SF165">
    <property type="entry name" value="ACETYL-COA ACETYLTRANSFERASE"/>
    <property type="match status" value="1"/>
</dbReference>
<feature type="active site" description="Acyl-thioester intermediate" evidence="6">
    <location>
        <position position="90"/>
    </location>
</feature>
<evidence type="ECO:0000256" key="5">
    <source>
        <dbReference type="ARBA" id="ARBA00037924"/>
    </source>
</evidence>
<gene>
    <name evidence="10" type="ORF">CONCODRAFT_52097</name>
</gene>
<dbReference type="GO" id="GO:0006635">
    <property type="term" value="P:fatty acid beta-oxidation"/>
    <property type="evidence" value="ECO:0007669"/>
    <property type="project" value="TreeGrafter"/>
</dbReference>
<comment type="similarity">
    <text evidence="1 7">Belongs to the thiolase-like superfamily. Thiolase family.</text>
</comment>
<feature type="active site" description="Proton acceptor" evidence="6">
    <location>
        <position position="352"/>
    </location>
</feature>
<dbReference type="STRING" id="796925.A0A137NY31"/>
<dbReference type="AlphaFoldDB" id="A0A137NY31"/>
<evidence type="ECO:0000256" key="2">
    <source>
        <dbReference type="ARBA" id="ARBA00012705"/>
    </source>
</evidence>
<dbReference type="GO" id="GO:0005739">
    <property type="term" value="C:mitochondrion"/>
    <property type="evidence" value="ECO:0007669"/>
    <property type="project" value="TreeGrafter"/>
</dbReference>
<dbReference type="InterPro" id="IPR020616">
    <property type="entry name" value="Thiolase_N"/>
</dbReference>
<feature type="domain" description="Thiolase C-terminal" evidence="9">
    <location>
        <begin position="278"/>
        <end position="395"/>
    </location>
</feature>
<proteinExistence type="inferred from homology"/>
<reference evidence="10 11" key="1">
    <citation type="journal article" date="2015" name="Genome Biol. Evol.">
        <title>Phylogenomic analyses indicate that early fungi evolved digesting cell walls of algal ancestors of land plants.</title>
        <authorList>
            <person name="Chang Y."/>
            <person name="Wang S."/>
            <person name="Sekimoto S."/>
            <person name="Aerts A.L."/>
            <person name="Choi C."/>
            <person name="Clum A."/>
            <person name="LaButti K.M."/>
            <person name="Lindquist E.A."/>
            <person name="Yee Ngan C."/>
            <person name="Ohm R.A."/>
            <person name="Salamov A.A."/>
            <person name="Grigoriev I.V."/>
            <person name="Spatafora J.W."/>
            <person name="Berbee M.L."/>
        </authorList>
    </citation>
    <scope>NUCLEOTIDE SEQUENCE [LARGE SCALE GENOMIC DNA]</scope>
    <source>
        <strain evidence="10 11">NRRL 28638</strain>
    </source>
</reference>
<keyword evidence="3 7" id="KW-0808">Transferase</keyword>
<name>A0A137NY31_CONC2</name>
<dbReference type="FunFam" id="3.40.47.10:FF:000007">
    <property type="entry name" value="acetyl-CoA acetyltransferase, mitochondrial"/>
    <property type="match status" value="1"/>
</dbReference>
<feature type="domain" description="Thiolase N-terminal" evidence="8">
    <location>
        <begin position="7"/>
        <end position="264"/>
    </location>
</feature>
<dbReference type="Pfam" id="PF02803">
    <property type="entry name" value="Thiolase_C"/>
    <property type="match status" value="1"/>
</dbReference>
<dbReference type="InterPro" id="IPR020615">
    <property type="entry name" value="Thiolase_acyl_enz_int_AS"/>
</dbReference>
<evidence type="ECO:0000259" key="8">
    <source>
        <dbReference type="Pfam" id="PF00108"/>
    </source>
</evidence>
<feature type="active site" description="Proton acceptor" evidence="6">
    <location>
        <position position="382"/>
    </location>
</feature>
<keyword evidence="11" id="KW-1185">Reference proteome</keyword>
<dbReference type="PIRSF" id="PIRSF000429">
    <property type="entry name" value="Ac-CoA_Ac_transf"/>
    <property type="match status" value="1"/>
</dbReference>
<dbReference type="CDD" id="cd00751">
    <property type="entry name" value="thiolase"/>
    <property type="match status" value="1"/>
</dbReference>
<dbReference type="GO" id="GO:0006696">
    <property type="term" value="P:ergosterol biosynthetic process"/>
    <property type="evidence" value="ECO:0007669"/>
    <property type="project" value="TreeGrafter"/>
</dbReference>
<dbReference type="NCBIfam" id="TIGR01930">
    <property type="entry name" value="AcCoA-C-Actrans"/>
    <property type="match status" value="1"/>
</dbReference>
<evidence type="ECO:0000256" key="3">
    <source>
        <dbReference type="ARBA" id="ARBA00022679"/>
    </source>
</evidence>
<accession>A0A137NY31</accession>
<evidence type="ECO:0000313" key="11">
    <source>
        <dbReference type="Proteomes" id="UP000070444"/>
    </source>
</evidence>
<keyword evidence="4 7" id="KW-0012">Acyltransferase</keyword>